<dbReference type="AlphaFoldDB" id="A0A6M3JBW1"/>
<evidence type="ECO:0000313" key="1">
    <source>
        <dbReference type="EMBL" id="QJA66501.1"/>
    </source>
</evidence>
<proteinExistence type="predicted"/>
<sequence>MKRFDGYSYVWDGEALRRRTWAQRLWKRFTHGLGCIGMAWSIWRKPWRAAASDDPFDNIALSTAIIVAWGIWK</sequence>
<name>A0A6M3JBW1_9ZZZZ</name>
<reference evidence="1" key="1">
    <citation type="submission" date="2020-03" db="EMBL/GenBank/DDBJ databases">
        <title>The deep terrestrial virosphere.</title>
        <authorList>
            <person name="Holmfeldt K."/>
            <person name="Nilsson E."/>
            <person name="Simone D."/>
            <person name="Lopez-Fernandez M."/>
            <person name="Wu X."/>
            <person name="de Brujin I."/>
            <person name="Lundin D."/>
            <person name="Andersson A."/>
            <person name="Bertilsson S."/>
            <person name="Dopson M."/>
        </authorList>
    </citation>
    <scope>NUCLEOTIDE SEQUENCE</scope>
    <source>
        <strain evidence="2">MM415A00199</strain>
        <strain evidence="1">MM415B00346</strain>
    </source>
</reference>
<dbReference type="EMBL" id="MT142528">
    <property type="protein sequence ID" value="QJA84368.1"/>
    <property type="molecule type" value="Genomic_DNA"/>
</dbReference>
<accession>A0A6M3JBW1</accession>
<protein>
    <submittedName>
        <fullName evidence="1">Uncharacterized protein</fullName>
    </submittedName>
</protein>
<gene>
    <name evidence="2" type="ORF">MM415A00199_0025</name>
    <name evidence="1" type="ORF">MM415B00346_0011</name>
</gene>
<organism evidence="1">
    <name type="scientific">viral metagenome</name>
    <dbReference type="NCBI Taxonomy" id="1070528"/>
    <lineage>
        <taxon>unclassified sequences</taxon>
        <taxon>metagenomes</taxon>
        <taxon>organismal metagenomes</taxon>
    </lineage>
</organism>
<dbReference type="EMBL" id="MT141556">
    <property type="protein sequence ID" value="QJA66501.1"/>
    <property type="molecule type" value="Genomic_DNA"/>
</dbReference>
<evidence type="ECO:0000313" key="2">
    <source>
        <dbReference type="EMBL" id="QJA84368.1"/>
    </source>
</evidence>